<organism evidence="4 5">
    <name type="scientific">Aciditerrimonas ferrireducens</name>
    <dbReference type="NCBI Taxonomy" id="667306"/>
    <lineage>
        <taxon>Bacteria</taxon>
        <taxon>Bacillati</taxon>
        <taxon>Actinomycetota</taxon>
        <taxon>Acidimicrobiia</taxon>
        <taxon>Acidimicrobiales</taxon>
        <taxon>Acidimicrobiaceae</taxon>
        <taxon>Aciditerrimonas</taxon>
    </lineage>
</organism>
<dbReference type="Pfam" id="PF01553">
    <property type="entry name" value="Acyltransferase"/>
    <property type="match status" value="1"/>
</dbReference>
<proteinExistence type="predicted"/>
<dbReference type="SUPFAM" id="SSF69593">
    <property type="entry name" value="Glycerol-3-phosphate (1)-acyltransferase"/>
    <property type="match status" value="1"/>
</dbReference>
<dbReference type="PANTHER" id="PTHR10434:SF11">
    <property type="entry name" value="1-ACYL-SN-GLYCEROL-3-PHOSPHATE ACYLTRANSFERASE"/>
    <property type="match status" value="1"/>
</dbReference>
<evidence type="ECO:0000256" key="1">
    <source>
        <dbReference type="ARBA" id="ARBA00022679"/>
    </source>
</evidence>
<dbReference type="EMBL" id="JBHLYQ010000095">
    <property type="protein sequence ID" value="MFC0082377.1"/>
    <property type="molecule type" value="Genomic_DNA"/>
</dbReference>
<accession>A0ABV6C807</accession>
<dbReference type="GO" id="GO:0016746">
    <property type="term" value="F:acyltransferase activity"/>
    <property type="evidence" value="ECO:0007669"/>
    <property type="project" value="UniProtKB-KW"/>
</dbReference>
<dbReference type="RefSeq" id="WP_377789948.1">
    <property type="nucleotide sequence ID" value="NZ_JBHLYQ010000095.1"/>
</dbReference>
<sequence>MAYWALKVLLTPLFRLLWRVKVNGAAFVPPRGPVILAANHISFCDSLFIPLVVRRRVTFVAKAEYFESWKTAWFFRAVGQIPMHREGGSAAERSLAAAREVLRAGGVLGIYPEGTRSPDGRLYRGHTGVARLALECGVAVVPVGIRGTREVQPVGARLLRPFRTVEVRFGPPLDVRRATAGAAGPLAHRRLTDALLFEIQQLSGQEYVDQYAKKATALANEGAADRSPAA</sequence>
<keyword evidence="1" id="KW-0808">Transferase</keyword>
<evidence type="ECO:0000313" key="5">
    <source>
        <dbReference type="Proteomes" id="UP001589788"/>
    </source>
</evidence>
<protein>
    <submittedName>
        <fullName evidence="4">Lysophospholipid acyltransferase family protein</fullName>
    </submittedName>
</protein>
<keyword evidence="2 4" id="KW-0012">Acyltransferase</keyword>
<evidence type="ECO:0000313" key="4">
    <source>
        <dbReference type="EMBL" id="MFC0082377.1"/>
    </source>
</evidence>
<evidence type="ECO:0000256" key="2">
    <source>
        <dbReference type="ARBA" id="ARBA00023315"/>
    </source>
</evidence>
<gene>
    <name evidence="4" type="ORF">ACFFRE_09510</name>
</gene>
<feature type="domain" description="Phospholipid/glycerol acyltransferase" evidence="3">
    <location>
        <begin position="34"/>
        <end position="148"/>
    </location>
</feature>
<dbReference type="PANTHER" id="PTHR10434">
    <property type="entry name" value="1-ACYL-SN-GLYCEROL-3-PHOSPHATE ACYLTRANSFERASE"/>
    <property type="match status" value="1"/>
</dbReference>
<name>A0ABV6C807_9ACTN</name>
<dbReference type="SMART" id="SM00563">
    <property type="entry name" value="PlsC"/>
    <property type="match status" value="1"/>
</dbReference>
<reference evidence="4 5" key="1">
    <citation type="submission" date="2024-09" db="EMBL/GenBank/DDBJ databases">
        <authorList>
            <person name="Sun Q."/>
            <person name="Mori K."/>
        </authorList>
    </citation>
    <scope>NUCLEOTIDE SEQUENCE [LARGE SCALE GENOMIC DNA]</scope>
    <source>
        <strain evidence="4 5">JCM 15389</strain>
    </source>
</reference>
<dbReference type="Proteomes" id="UP001589788">
    <property type="component" value="Unassembled WGS sequence"/>
</dbReference>
<keyword evidence="5" id="KW-1185">Reference proteome</keyword>
<comment type="caution">
    <text evidence="4">The sequence shown here is derived from an EMBL/GenBank/DDBJ whole genome shotgun (WGS) entry which is preliminary data.</text>
</comment>
<evidence type="ECO:0000259" key="3">
    <source>
        <dbReference type="SMART" id="SM00563"/>
    </source>
</evidence>
<dbReference type="InterPro" id="IPR002123">
    <property type="entry name" value="Plipid/glycerol_acylTrfase"/>
</dbReference>
<dbReference type="CDD" id="cd07989">
    <property type="entry name" value="LPLAT_AGPAT-like"/>
    <property type="match status" value="1"/>
</dbReference>